<dbReference type="RefSeq" id="WP_193904252.1">
    <property type="nucleotide sequence ID" value="NZ_CP063453.1"/>
</dbReference>
<accession>A0A7M2XWN3</accession>
<name>A0A7M2XWN3_9NOCA</name>
<proteinExistence type="predicted"/>
<dbReference type="EMBL" id="CP063453">
    <property type="protein sequence ID" value="QOW01998.1"/>
    <property type="molecule type" value="Genomic_DNA"/>
</dbReference>
<keyword evidence="2" id="KW-1185">Reference proteome</keyword>
<gene>
    <name evidence="1" type="ORF">INP59_26870</name>
</gene>
<geneLocation type="plasmid" evidence="1 2">
    <name>pSID</name>
</geneLocation>
<protein>
    <submittedName>
        <fullName evidence="1">Uncharacterized protein</fullName>
    </submittedName>
</protein>
<organism evidence="1 2">
    <name type="scientific">Rhodococcus pyridinivorans</name>
    <dbReference type="NCBI Taxonomy" id="103816"/>
    <lineage>
        <taxon>Bacteria</taxon>
        <taxon>Bacillati</taxon>
        <taxon>Actinomycetota</taxon>
        <taxon>Actinomycetes</taxon>
        <taxon>Mycobacteriales</taxon>
        <taxon>Nocardiaceae</taxon>
        <taxon>Rhodococcus</taxon>
    </lineage>
</organism>
<keyword evidence="1" id="KW-0614">Plasmid</keyword>
<dbReference type="AlphaFoldDB" id="A0A7M2XWN3"/>
<reference evidence="1 2" key="1">
    <citation type="submission" date="2020-10" db="EMBL/GenBank/DDBJ databases">
        <title>Whole genome sequence of oil-degrading bacteria Rhodococcus pyridinivorans strain 5Ap.</title>
        <authorList>
            <person name="Akhremchuk A.E."/>
            <person name="Valentovich L.N."/>
            <person name="Charniauskaya M.I."/>
            <person name="Bukliarevich H.A."/>
            <person name="Titok M.A."/>
        </authorList>
    </citation>
    <scope>NUCLEOTIDE SEQUENCE [LARGE SCALE GENOMIC DNA]</scope>
    <source>
        <strain evidence="1 2">5Ap</strain>
        <plasmid evidence="1 2">pSID</plasmid>
    </source>
</reference>
<evidence type="ECO:0000313" key="1">
    <source>
        <dbReference type="EMBL" id="QOW01998.1"/>
    </source>
</evidence>
<sequence length="145" mass="15188">MSGELNRQFKEGLPRRRRPCVECPWRRDVAAGKFGRDRFDALAGTAGGPGCEVGVGAPMFACHKSREGSDKACAGWLATVGADHLGVRIAVVRGDLDPAALQPGEGWPLLFDSFEEMAAVQAAADGALCETGTGSGTPMIEAREG</sequence>
<dbReference type="Pfam" id="PF19800">
    <property type="entry name" value="DUF6283"/>
    <property type="match status" value="1"/>
</dbReference>
<evidence type="ECO:0000313" key="2">
    <source>
        <dbReference type="Proteomes" id="UP000593818"/>
    </source>
</evidence>
<dbReference type="Proteomes" id="UP000593818">
    <property type="component" value="Plasmid pSID"/>
</dbReference>
<dbReference type="InterPro" id="IPR046250">
    <property type="entry name" value="DUF6283"/>
</dbReference>